<evidence type="ECO:0000256" key="3">
    <source>
        <dbReference type="ARBA" id="ARBA00022989"/>
    </source>
</evidence>
<keyword evidence="4 5" id="KW-0472">Membrane</keyword>
<accession>A0A8A2VJ54</accession>
<feature type="transmembrane region" description="Helical" evidence="5">
    <location>
        <begin position="130"/>
        <end position="150"/>
    </location>
</feature>
<dbReference type="AlphaFoldDB" id="A0A8A2VJ54"/>
<evidence type="ECO:0000256" key="2">
    <source>
        <dbReference type="ARBA" id="ARBA00022692"/>
    </source>
</evidence>
<evidence type="ECO:0000256" key="5">
    <source>
        <dbReference type="SAM" id="Phobius"/>
    </source>
</evidence>
<dbReference type="Pfam" id="PF01040">
    <property type="entry name" value="UbiA"/>
    <property type="match status" value="1"/>
</dbReference>
<dbReference type="Proteomes" id="UP000663203">
    <property type="component" value="Chromosome"/>
</dbReference>
<feature type="transmembrane region" description="Helical" evidence="5">
    <location>
        <begin position="65"/>
        <end position="84"/>
    </location>
</feature>
<dbReference type="EMBL" id="CP071462">
    <property type="protein sequence ID" value="QSX00496.1"/>
    <property type="molecule type" value="Genomic_DNA"/>
</dbReference>
<dbReference type="CDD" id="cd13967">
    <property type="entry name" value="PT_UbiA_5"/>
    <property type="match status" value="1"/>
</dbReference>
<feature type="transmembrane region" description="Helical" evidence="5">
    <location>
        <begin position="36"/>
        <end position="59"/>
    </location>
</feature>
<feature type="transmembrane region" description="Helical" evidence="5">
    <location>
        <begin position="290"/>
        <end position="311"/>
    </location>
</feature>
<evidence type="ECO:0000256" key="1">
    <source>
        <dbReference type="ARBA" id="ARBA00004651"/>
    </source>
</evidence>
<dbReference type="Gene3D" id="1.20.120.1780">
    <property type="entry name" value="UbiA prenyltransferase"/>
    <property type="match status" value="1"/>
</dbReference>
<sequence length="313" mass="33037">MGRKNHTFSDDGSTAAAVHSALFARLPSSTERLWNALVYSSAYLSLIAMAEVVVVAVLLSVSPTPAAIVVGLVVFAVYANDRLADADTDAVSNPRQAAFVSRHRDALYVLASIAYGLAVALSVLGGPIALAITLLPGALWVCYATDWIPGTGVHVRRLKDRFLVNTIVVALAWAATLTFLPLAFAGSAVTPPALIVFGYFFLRVFTNTEIPNVRDIEGDRAIGVLTIPVVFGVDRTRQILAGIDCCTGALVVFAVATGQLSLALGLPLFVGLGYSLCVTSRIGRTDDVQLLARAAECEYLVVFTALVIVVLSG</sequence>
<dbReference type="KEGG" id="hakz:J0X25_05930"/>
<evidence type="ECO:0000256" key="4">
    <source>
        <dbReference type="ARBA" id="ARBA00023136"/>
    </source>
</evidence>
<evidence type="ECO:0000313" key="7">
    <source>
        <dbReference type="Proteomes" id="UP000663203"/>
    </source>
</evidence>
<gene>
    <name evidence="6" type="ORF">J0X25_05930</name>
</gene>
<comment type="subcellular location">
    <subcellularLocation>
        <location evidence="1">Cell membrane</location>
        <topology evidence="1">Multi-pass membrane protein</topology>
    </subcellularLocation>
</comment>
<reference evidence="6 7" key="1">
    <citation type="submission" date="2021-03" db="EMBL/GenBank/DDBJ databases">
        <title>Haloterrigena longa sp. nov. and Haloterrigena limicola sp. nov., extremely halophilic archaea isolated from a salt lake.</title>
        <authorList>
            <person name="Henglin C."/>
        </authorList>
    </citation>
    <scope>NUCLEOTIDE SEQUENCE [LARGE SCALE GENOMIC DNA]</scope>
    <source>
        <strain evidence="6 7">KZCA68</strain>
    </source>
</reference>
<dbReference type="InterPro" id="IPR000537">
    <property type="entry name" value="UbiA_prenyltransferase"/>
</dbReference>
<dbReference type="RefSeq" id="WP_207290214.1">
    <property type="nucleotide sequence ID" value="NZ_CP071462.1"/>
</dbReference>
<dbReference type="GO" id="GO:0016765">
    <property type="term" value="F:transferase activity, transferring alkyl or aryl (other than methyl) groups"/>
    <property type="evidence" value="ECO:0007669"/>
    <property type="project" value="InterPro"/>
</dbReference>
<protein>
    <submittedName>
        <fullName evidence="6">UbiA family prenyltransferase</fullName>
    </submittedName>
</protein>
<keyword evidence="2 5" id="KW-0812">Transmembrane</keyword>
<name>A0A8A2VJ54_9EURY</name>
<organism evidence="6 7">
    <name type="scientific">Haloterrigena alkaliphila</name>
    <dbReference type="NCBI Taxonomy" id="2816475"/>
    <lineage>
        <taxon>Archaea</taxon>
        <taxon>Methanobacteriati</taxon>
        <taxon>Methanobacteriota</taxon>
        <taxon>Stenosarchaea group</taxon>
        <taxon>Halobacteria</taxon>
        <taxon>Halobacteriales</taxon>
        <taxon>Natrialbaceae</taxon>
        <taxon>Haloterrigena</taxon>
    </lineage>
</organism>
<feature type="transmembrane region" description="Helical" evidence="5">
    <location>
        <begin position="189"/>
        <end position="206"/>
    </location>
</feature>
<dbReference type="GO" id="GO:0005886">
    <property type="term" value="C:plasma membrane"/>
    <property type="evidence" value="ECO:0007669"/>
    <property type="project" value="UniProtKB-SubCell"/>
</dbReference>
<keyword evidence="3 5" id="KW-1133">Transmembrane helix</keyword>
<feature type="transmembrane region" description="Helical" evidence="5">
    <location>
        <begin position="162"/>
        <end position="183"/>
    </location>
</feature>
<proteinExistence type="predicted"/>
<evidence type="ECO:0000313" key="6">
    <source>
        <dbReference type="EMBL" id="QSX00496.1"/>
    </source>
</evidence>
<keyword evidence="7" id="KW-1185">Reference proteome</keyword>
<dbReference type="GeneID" id="63186825"/>